<gene>
    <name evidence="1" type="ORF">Ga0074812_13031</name>
</gene>
<keyword evidence="2" id="KW-1185">Reference proteome</keyword>
<dbReference type="RefSeq" id="WP_165615848.1">
    <property type="nucleotide sequence ID" value="NZ_FAOZ01000030.1"/>
</dbReference>
<dbReference type="Proteomes" id="UP000198802">
    <property type="component" value="Unassembled WGS sequence"/>
</dbReference>
<accession>A0A0S4QVY3</accession>
<reference evidence="2" key="1">
    <citation type="submission" date="2015-11" db="EMBL/GenBank/DDBJ databases">
        <authorList>
            <person name="Varghese N."/>
        </authorList>
    </citation>
    <scope>NUCLEOTIDE SEQUENCE [LARGE SCALE GENOMIC DNA]</scope>
    <source>
        <strain evidence="2">DSM 45899</strain>
    </source>
</reference>
<organism evidence="1 2">
    <name type="scientific">Parafrankia irregularis</name>
    <dbReference type="NCBI Taxonomy" id="795642"/>
    <lineage>
        <taxon>Bacteria</taxon>
        <taxon>Bacillati</taxon>
        <taxon>Actinomycetota</taxon>
        <taxon>Actinomycetes</taxon>
        <taxon>Frankiales</taxon>
        <taxon>Frankiaceae</taxon>
        <taxon>Parafrankia</taxon>
    </lineage>
</organism>
<dbReference type="AlphaFoldDB" id="A0A0S4QVY3"/>
<dbReference type="EMBL" id="FAOZ01000030">
    <property type="protein sequence ID" value="CUU59651.1"/>
    <property type="molecule type" value="Genomic_DNA"/>
</dbReference>
<name>A0A0S4QVY3_9ACTN</name>
<sequence>MRRIEPPVAHDMLTGGLDGALERSMLRTVSDRRYAGGRARGIAVTPHRAPTANARISGTGAVAAMAAPPTRLEIA</sequence>
<proteinExistence type="predicted"/>
<protein>
    <submittedName>
        <fullName evidence="1">Uncharacterized protein</fullName>
    </submittedName>
</protein>
<evidence type="ECO:0000313" key="2">
    <source>
        <dbReference type="Proteomes" id="UP000198802"/>
    </source>
</evidence>
<evidence type="ECO:0000313" key="1">
    <source>
        <dbReference type="EMBL" id="CUU59651.1"/>
    </source>
</evidence>